<proteinExistence type="predicted"/>
<dbReference type="Pfam" id="PF13432">
    <property type="entry name" value="TPR_16"/>
    <property type="match status" value="1"/>
</dbReference>
<dbReference type="InterPro" id="IPR011990">
    <property type="entry name" value="TPR-like_helical_dom_sf"/>
</dbReference>
<accession>A0ABT5VNT2</accession>
<gene>
    <name evidence="3" type="ORF">L3049_03665</name>
</gene>
<feature type="repeat" description="TPR" evidence="1">
    <location>
        <begin position="39"/>
        <end position="72"/>
    </location>
</feature>
<name>A0ABT5VNT2_9BACT</name>
<reference evidence="3 4" key="1">
    <citation type="submission" date="2022-01" db="EMBL/GenBank/DDBJ databases">
        <title>Labilibaculum sp. nov, a marine bacterium isolated from Antarctica.</title>
        <authorList>
            <person name="Dai W."/>
        </authorList>
    </citation>
    <scope>NUCLEOTIDE SEQUENCE [LARGE SCALE GENOMIC DNA]</scope>
    <source>
        <strain evidence="3 4">DW002</strain>
    </source>
</reference>
<dbReference type="EMBL" id="JAKJSC010000001">
    <property type="protein sequence ID" value="MDE5417095.1"/>
    <property type="molecule type" value="Genomic_DNA"/>
</dbReference>
<comment type="caution">
    <text evidence="3">The sequence shown here is derived from an EMBL/GenBank/DDBJ whole genome shotgun (WGS) entry which is preliminary data.</text>
</comment>
<dbReference type="Proteomes" id="UP001528920">
    <property type="component" value="Unassembled WGS sequence"/>
</dbReference>
<organism evidence="3 4">
    <name type="scientific">Paralabilibaculum antarcticum</name>
    <dbReference type="NCBI Taxonomy" id="2912572"/>
    <lineage>
        <taxon>Bacteria</taxon>
        <taxon>Pseudomonadati</taxon>
        <taxon>Bacteroidota</taxon>
        <taxon>Bacteroidia</taxon>
        <taxon>Marinilabiliales</taxon>
        <taxon>Marinifilaceae</taxon>
        <taxon>Paralabilibaculum</taxon>
    </lineage>
</organism>
<dbReference type="Gene3D" id="1.25.40.10">
    <property type="entry name" value="Tetratricopeptide repeat domain"/>
    <property type="match status" value="1"/>
</dbReference>
<keyword evidence="1" id="KW-0802">TPR repeat</keyword>
<dbReference type="RefSeq" id="WP_275108433.1">
    <property type="nucleotide sequence ID" value="NZ_JAKJSC010000001.1"/>
</dbReference>
<evidence type="ECO:0000313" key="4">
    <source>
        <dbReference type="Proteomes" id="UP001528920"/>
    </source>
</evidence>
<protein>
    <submittedName>
        <fullName evidence="3">Tetratricopeptide repeat protein</fullName>
    </submittedName>
</protein>
<evidence type="ECO:0000313" key="3">
    <source>
        <dbReference type="EMBL" id="MDE5417095.1"/>
    </source>
</evidence>
<sequence length="96" mass="11258">MNKDIENKIIEARKLEASEEFRSALEKYQEVVEEDKENVEALFKVGEMYHQLGELPAAMSAYFRVTDIEPDHKKAKVKVEMIKSIMDYFNPDLYNP</sequence>
<dbReference type="PROSITE" id="PS50005">
    <property type="entry name" value="TPR"/>
    <property type="match status" value="1"/>
</dbReference>
<feature type="coiled-coil region" evidence="2">
    <location>
        <begin position="18"/>
        <end position="45"/>
    </location>
</feature>
<dbReference type="SUPFAM" id="SSF48452">
    <property type="entry name" value="TPR-like"/>
    <property type="match status" value="1"/>
</dbReference>
<dbReference type="InterPro" id="IPR019734">
    <property type="entry name" value="TPR_rpt"/>
</dbReference>
<keyword evidence="4" id="KW-1185">Reference proteome</keyword>
<evidence type="ECO:0000256" key="2">
    <source>
        <dbReference type="SAM" id="Coils"/>
    </source>
</evidence>
<evidence type="ECO:0000256" key="1">
    <source>
        <dbReference type="PROSITE-ProRule" id="PRU00339"/>
    </source>
</evidence>
<keyword evidence="2" id="KW-0175">Coiled coil</keyword>